<proteinExistence type="predicted"/>
<comment type="caution">
    <text evidence="3">The sequence shown here is derived from an EMBL/GenBank/DDBJ whole genome shotgun (WGS) entry which is preliminary data.</text>
</comment>
<feature type="compositionally biased region" description="Basic and acidic residues" evidence="2">
    <location>
        <begin position="17"/>
        <end position="27"/>
    </location>
</feature>
<dbReference type="Proteomes" id="UP001634394">
    <property type="component" value="Unassembled WGS sequence"/>
</dbReference>
<keyword evidence="1" id="KW-0175">Coiled coil</keyword>
<sequence length="138" mass="15988">MSETEQNPTAEPQQTSGKEDSNEKPEVHNGTVVSRSTTDSSFVTDAKLLLSDDIDDIAFTDNDFIISEEDNKKWDEMIKQKQDELVQQKEKFERWEGEMTRRKMIVLGKLKRLNISHSKRMQFYTLVNGFVSNRGKVN</sequence>
<reference evidence="3 4" key="1">
    <citation type="submission" date="2024-11" db="EMBL/GenBank/DDBJ databases">
        <title>Chromosome-level genome assembly of the freshwater bivalve Anodonta woodiana.</title>
        <authorList>
            <person name="Chen X."/>
        </authorList>
    </citation>
    <scope>NUCLEOTIDE SEQUENCE [LARGE SCALE GENOMIC DNA]</scope>
    <source>
        <strain evidence="3">MN2024</strain>
        <tissue evidence="3">Gills</tissue>
    </source>
</reference>
<dbReference type="EMBL" id="JBJQND010000017">
    <property type="protein sequence ID" value="KAL3841421.1"/>
    <property type="molecule type" value="Genomic_DNA"/>
</dbReference>
<evidence type="ECO:0000256" key="2">
    <source>
        <dbReference type="SAM" id="MobiDB-lite"/>
    </source>
</evidence>
<keyword evidence="4" id="KW-1185">Reference proteome</keyword>
<dbReference type="AlphaFoldDB" id="A0ABD3TXK0"/>
<feature type="coiled-coil region" evidence="1">
    <location>
        <begin position="71"/>
        <end position="98"/>
    </location>
</feature>
<feature type="region of interest" description="Disordered" evidence="2">
    <location>
        <begin position="1"/>
        <end position="40"/>
    </location>
</feature>
<accession>A0ABD3TXK0</accession>
<feature type="compositionally biased region" description="Polar residues" evidence="2">
    <location>
        <begin position="1"/>
        <end position="16"/>
    </location>
</feature>
<gene>
    <name evidence="3" type="ORF">ACJMK2_019573</name>
</gene>
<evidence type="ECO:0000313" key="3">
    <source>
        <dbReference type="EMBL" id="KAL3841421.1"/>
    </source>
</evidence>
<protein>
    <submittedName>
        <fullName evidence="3">Uncharacterized protein</fullName>
    </submittedName>
</protein>
<organism evidence="3 4">
    <name type="scientific">Sinanodonta woodiana</name>
    <name type="common">Chinese pond mussel</name>
    <name type="synonym">Anodonta woodiana</name>
    <dbReference type="NCBI Taxonomy" id="1069815"/>
    <lineage>
        <taxon>Eukaryota</taxon>
        <taxon>Metazoa</taxon>
        <taxon>Spiralia</taxon>
        <taxon>Lophotrochozoa</taxon>
        <taxon>Mollusca</taxon>
        <taxon>Bivalvia</taxon>
        <taxon>Autobranchia</taxon>
        <taxon>Heteroconchia</taxon>
        <taxon>Palaeoheterodonta</taxon>
        <taxon>Unionida</taxon>
        <taxon>Unionoidea</taxon>
        <taxon>Unionidae</taxon>
        <taxon>Unioninae</taxon>
        <taxon>Sinanodonta</taxon>
    </lineage>
</organism>
<evidence type="ECO:0000313" key="4">
    <source>
        <dbReference type="Proteomes" id="UP001634394"/>
    </source>
</evidence>
<evidence type="ECO:0000256" key="1">
    <source>
        <dbReference type="SAM" id="Coils"/>
    </source>
</evidence>
<name>A0ABD3TXK0_SINWO</name>
<feature type="compositionally biased region" description="Polar residues" evidence="2">
    <location>
        <begin position="31"/>
        <end position="40"/>
    </location>
</feature>